<organism evidence="6 7">
    <name type="scientific">Agrilactobacillus composti DSM 18527 = JCM 14202</name>
    <dbReference type="NCBI Taxonomy" id="1423734"/>
    <lineage>
        <taxon>Bacteria</taxon>
        <taxon>Bacillati</taxon>
        <taxon>Bacillota</taxon>
        <taxon>Bacilli</taxon>
        <taxon>Lactobacillales</taxon>
        <taxon>Lactobacillaceae</taxon>
        <taxon>Agrilactobacillus</taxon>
    </lineage>
</organism>
<keyword evidence="3" id="KW-0408">Iron</keyword>
<evidence type="ECO:0000256" key="2">
    <source>
        <dbReference type="ARBA" id="ARBA00022723"/>
    </source>
</evidence>
<evidence type="ECO:0000259" key="5">
    <source>
        <dbReference type="PROSITE" id="PS51296"/>
    </source>
</evidence>
<dbReference type="PANTHER" id="PTHR21496">
    <property type="entry name" value="FERREDOXIN-RELATED"/>
    <property type="match status" value="1"/>
</dbReference>
<keyword evidence="2" id="KW-0479">Metal-binding</keyword>
<dbReference type="AlphaFoldDB" id="A0A0R1Y0N4"/>
<dbReference type="GO" id="GO:0004497">
    <property type="term" value="F:monooxygenase activity"/>
    <property type="evidence" value="ECO:0007669"/>
    <property type="project" value="UniProtKB-ARBA"/>
</dbReference>
<protein>
    <recommendedName>
        <fullName evidence="5">Rieske domain-containing protein</fullName>
    </recommendedName>
</protein>
<dbReference type="GO" id="GO:0046872">
    <property type="term" value="F:metal ion binding"/>
    <property type="evidence" value="ECO:0007669"/>
    <property type="project" value="UniProtKB-KW"/>
</dbReference>
<evidence type="ECO:0000256" key="4">
    <source>
        <dbReference type="ARBA" id="ARBA00023014"/>
    </source>
</evidence>
<evidence type="ECO:0000256" key="3">
    <source>
        <dbReference type="ARBA" id="ARBA00023004"/>
    </source>
</evidence>
<reference evidence="6 7" key="1">
    <citation type="journal article" date="2015" name="Genome Announc.">
        <title>Expanding the biotechnology potential of lactobacilli through comparative genomics of 213 strains and associated genera.</title>
        <authorList>
            <person name="Sun Z."/>
            <person name="Harris H.M."/>
            <person name="McCann A."/>
            <person name="Guo C."/>
            <person name="Argimon S."/>
            <person name="Zhang W."/>
            <person name="Yang X."/>
            <person name="Jeffery I.B."/>
            <person name="Cooney J.C."/>
            <person name="Kagawa T.F."/>
            <person name="Liu W."/>
            <person name="Song Y."/>
            <person name="Salvetti E."/>
            <person name="Wrobel A."/>
            <person name="Rasinkangas P."/>
            <person name="Parkhill J."/>
            <person name="Rea M.C."/>
            <person name="O'Sullivan O."/>
            <person name="Ritari J."/>
            <person name="Douillard F.P."/>
            <person name="Paul Ross R."/>
            <person name="Yang R."/>
            <person name="Briner A.E."/>
            <person name="Felis G.E."/>
            <person name="de Vos W.M."/>
            <person name="Barrangou R."/>
            <person name="Klaenhammer T.R."/>
            <person name="Caufield P.W."/>
            <person name="Cui Y."/>
            <person name="Zhang H."/>
            <person name="O'Toole P.W."/>
        </authorList>
    </citation>
    <scope>NUCLEOTIDE SEQUENCE [LARGE SCALE GENOMIC DNA]</scope>
    <source>
        <strain evidence="6 7">DSM 18527</strain>
    </source>
</reference>
<keyword evidence="7" id="KW-1185">Reference proteome</keyword>
<dbReference type="EMBL" id="AZGA01000011">
    <property type="protein sequence ID" value="KRM35802.1"/>
    <property type="molecule type" value="Genomic_DNA"/>
</dbReference>
<proteinExistence type="predicted"/>
<keyword evidence="4" id="KW-0411">Iron-sulfur</keyword>
<sequence length="96" mass="10255">MADIPLKMGLEVQNGAQSMAIFKLSDTEVYAIGNICPHRQGPLADGMVTGKAVICPLHSWQISLLNGEPLLENAGKAGVPTYETIIEAGKLYVMVD</sequence>
<dbReference type="GO" id="GO:0016705">
    <property type="term" value="F:oxidoreductase activity, acting on paired donors, with incorporation or reduction of molecular oxygen"/>
    <property type="evidence" value="ECO:0007669"/>
    <property type="project" value="UniProtKB-ARBA"/>
</dbReference>
<dbReference type="SUPFAM" id="SSF50022">
    <property type="entry name" value="ISP domain"/>
    <property type="match status" value="1"/>
</dbReference>
<dbReference type="InterPro" id="IPR036922">
    <property type="entry name" value="Rieske_2Fe-2S_sf"/>
</dbReference>
<dbReference type="PANTHER" id="PTHR21496:SF23">
    <property type="entry name" value="3-PHENYLPROPIONATE_CINNAMIC ACID DIOXYGENASE FERREDOXIN SUBUNIT"/>
    <property type="match status" value="1"/>
</dbReference>
<evidence type="ECO:0000313" key="6">
    <source>
        <dbReference type="EMBL" id="KRM35802.1"/>
    </source>
</evidence>
<accession>A0A0R1Y0N4</accession>
<feature type="domain" description="Rieske" evidence="5">
    <location>
        <begin position="1"/>
        <end position="93"/>
    </location>
</feature>
<evidence type="ECO:0000256" key="1">
    <source>
        <dbReference type="ARBA" id="ARBA00022714"/>
    </source>
</evidence>
<keyword evidence="1" id="KW-0001">2Fe-2S</keyword>
<dbReference type="eggNOG" id="COG2146">
    <property type="taxonomic scope" value="Bacteria"/>
</dbReference>
<dbReference type="Pfam" id="PF00355">
    <property type="entry name" value="Rieske"/>
    <property type="match status" value="1"/>
</dbReference>
<dbReference type="PATRIC" id="fig|1423734.3.peg.838"/>
<dbReference type="Gene3D" id="2.102.10.10">
    <property type="entry name" value="Rieske [2Fe-2S] iron-sulphur domain"/>
    <property type="match status" value="1"/>
</dbReference>
<dbReference type="Proteomes" id="UP000051236">
    <property type="component" value="Unassembled WGS sequence"/>
</dbReference>
<dbReference type="STRING" id="1423734.FC83_GL000829"/>
<dbReference type="InterPro" id="IPR017941">
    <property type="entry name" value="Rieske_2Fe-2S"/>
</dbReference>
<gene>
    <name evidence="6" type="ORF">FC83_GL000829</name>
</gene>
<comment type="caution">
    <text evidence="6">The sequence shown here is derived from an EMBL/GenBank/DDBJ whole genome shotgun (WGS) entry which is preliminary data.</text>
</comment>
<name>A0A0R1Y0N4_9LACO</name>
<dbReference type="GO" id="GO:0051537">
    <property type="term" value="F:2 iron, 2 sulfur cluster binding"/>
    <property type="evidence" value="ECO:0007669"/>
    <property type="project" value="UniProtKB-KW"/>
</dbReference>
<dbReference type="PROSITE" id="PS51296">
    <property type="entry name" value="RIESKE"/>
    <property type="match status" value="1"/>
</dbReference>
<evidence type="ECO:0000313" key="7">
    <source>
        <dbReference type="Proteomes" id="UP000051236"/>
    </source>
</evidence>